<evidence type="ECO:0000259" key="7">
    <source>
        <dbReference type="SMART" id="SM00560"/>
    </source>
</evidence>
<dbReference type="InterPro" id="IPR013320">
    <property type="entry name" value="ConA-like_dom_sf"/>
</dbReference>
<dbReference type="CDD" id="cd08996">
    <property type="entry name" value="GH32_FFase"/>
    <property type="match status" value="1"/>
</dbReference>
<keyword evidence="2" id="KW-0732">Signal</keyword>
<dbReference type="InterPro" id="IPR001362">
    <property type="entry name" value="Glyco_hydro_32"/>
</dbReference>
<dbReference type="SUPFAM" id="SSF49899">
    <property type="entry name" value="Concanavalin A-like lectins/glucanases"/>
    <property type="match status" value="3"/>
</dbReference>
<comment type="caution">
    <text evidence="8">The sequence shown here is derived from an EMBL/GenBank/DDBJ whole genome shotgun (WGS) entry which is preliminary data.</text>
</comment>
<accession>A0A2V3A7V7</accession>
<dbReference type="FunFam" id="2.60.120.560:FF:000003">
    <property type="entry name" value="Extracellular exo-inulinase inuE"/>
    <property type="match status" value="1"/>
</dbReference>
<dbReference type="SMART" id="SM00640">
    <property type="entry name" value="Glyco_32"/>
    <property type="match status" value="2"/>
</dbReference>
<dbReference type="FunFam" id="2.115.10.20:FF:000003">
    <property type="entry name" value="Levanbiose-producing levanase"/>
    <property type="match status" value="1"/>
</dbReference>
<gene>
    <name evidence="8" type="ORF">DFO73_101524</name>
</gene>
<dbReference type="PROSITE" id="PS00609">
    <property type="entry name" value="GLYCOSYL_HYDROL_F32"/>
    <property type="match status" value="1"/>
</dbReference>
<dbReference type="InterPro" id="IPR023296">
    <property type="entry name" value="Glyco_hydro_beta-prop_sf"/>
</dbReference>
<keyword evidence="3 8" id="KW-0378">Hydrolase</keyword>
<evidence type="ECO:0000256" key="5">
    <source>
        <dbReference type="ARBA" id="ARBA00023277"/>
    </source>
</evidence>
<dbReference type="Pfam" id="PF08244">
    <property type="entry name" value="Glyco_hydro_32C"/>
    <property type="match status" value="2"/>
</dbReference>
<protein>
    <submittedName>
        <fullName evidence="8">Sucrose-6-phosphate hydrolase SacC (GH32 family)</fullName>
    </submittedName>
</protein>
<evidence type="ECO:0000256" key="3">
    <source>
        <dbReference type="ARBA" id="ARBA00022801"/>
    </source>
</evidence>
<evidence type="ECO:0000256" key="2">
    <source>
        <dbReference type="ARBA" id="ARBA00022729"/>
    </source>
</evidence>
<dbReference type="Gene3D" id="2.60.120.560">
    <property type="entry name" value="Exo-inulinase, domain 1"/>
    <property type="match status" value="2"/>
</dbReference>
<reference evidence="8 9" key="1">
    <citation type="submission" date="2018-05" db="EMBL/GenBank/DDBJ databases">
        <title>Freshwater and sediment microbial communities from various areas in North America, analyzing microbe dynamics in response to fracking.</title>
        <authorList>
            <person name="Lamendella R."/>
        </authorList>
    </citation>
    <scope>NUCLEOTIDE SEQUENCE [LARGE SCALE GENOMIC DNA]</scope>
    <source>
        <strain evidence="8 9">15_TX</strain>
    </source>
</reference>
<keyword evidence="4" id="KW-1015">Disulfide bond</keyword>
<evidence type="ECO:0000256" key="4">
    <source>
        <dbReference type="ARBA" id="ARBA00023157"/>
    </source>
</evidence>
<keyword evidence="5" id="KW-0119">Carbohydrate metabolism</keyword>
<dbReference type="PANTHER" id="PTHR42800">
    <property type="entry name" value="EXOINULINASE INUD (AFU_ORTHOLOGUE AFUA_5G00480)"/>
    <property type="match status" value="1"/>
</dbReference>
<dbReference type="Pfam" id="PF00251">
    <property type="entry name" value="Glyco_hydro_32N"/>
    <property type="match status" value="2"/>
</dbReference>
<dbReference type="RefSeq" id="WP_258309158.1">
    <property type="nucleotide sequence ID" value="NZ_QGTW01000001.1"/>
</dbReference>
<dbReference type="InterPro" id="IPR018053">
    <property type="entry name" value="Glyco_hydro_32_AS"/>
</dbReference>
<dbReference type="GO" id="GO:0004575">
    <property type="term" value="F:sucrose alpha-glucosidase activity"/>
    <property type="evidence" value="ECO:0007669"/>
    <property type="project" value="TreeGrafter"/>
</dbReference>
<evidence type="ECO:0000313" key="8">
    <source>
        <dbReference type="EMBL" id="PWW32261.1"/>
    </source>
</evidence>
<proteinExistence type="inferred from homology"/>
<dbReference type="GO" id="GO:0005987">
    <property type="term" value="P:sucrose catabolic process"/>
    <property type="evidence" value="ECO:0007669"/>
    <property type="project" value="TreeGrafter"/>
</dbReference>
<feature type="domain" description="LamG-like jellyroll fold" evidence="7">
    <location>
        <begin position="931"/>
        <end position="1080"/>
    </location>
</feature>
<sequence length="1788" mass="199823">MKQKVKNRGLSIVVIFSLMISMFMPAVSSIAETGETSILSDVSENEPFRSKFHFSPEKNWMNDPNGMVYYDGEYHLFYQHNPIEPKWGPMYWGHAVSKDLVNWEHLPIALYPDELGFIWSGSTVIDWNNTTGFGKDSKPPMVAVFTQEKDGHQVQSLAYSNDNGRTWTKYEGNPVIPMSDGVDVFRDPKVFWHEETKTWIMVISAGDRIYFYNSPDLKAWTKVSEFGNHDGSHAGTWECPDLFALPVDGDPTKKKWVLAVSISEGAPAGGSGMQYFIGDFDGKTFTNANDPSKVLWADYGADFYAAVSWNDVPDGRRLWLGWMNNWKYGQDIPTSSFRGTMSIPRELTLSTVEGEGIRLKQKPVMDLASLRGTPEVMENKVITPGENVLSNMTGDAYEIIAEFDWNSTTVTEFGFNIRKGASGETKVGYDIGNNKLFVDRTDAGDSSFNGDFAAKHEAPLTAIDQTVKIHLIVDRASVEVFGNDGHVVMTDQFFPDPKNQSLELYTTGGEVSLKSLTVYDLKNASFVSKIDQIDVDGDSLPYEIENPDFETGDLTGWTEVGSAFDNPVSNVTSFWGGPFQQQGAYHVWGFAGAANEANSDFRTGVMKSSVFKLGGNGMIDFLVGGGQDINKLYVALVRASDGKELFKATGSNTEAYRRVSWDASEYRGESMFIKIADYHSGGFGHINVDDFHVLNNDPIITGTIQNPDFETGDLTGWTIVEGDAFSNQDVTADKDWGWGGPFNHVNNYHLWGTKDGGDGQTGVLKSTNFKLSGTGEINFLIGGGNDINNLYVALVRASDDKELMKATNTNWNDSEAYTRVKWDAASYLGEEVYIKVVDRTTGQWGHINVDDFHVKNTGLIASWSLDEGSGTKTKDLVRGMEDPISYVFTNAQYKPSTDPLWRDGIQNKALLFDGYSTWITRPSDQVIKPTDALTIEAWVAPRSYEWGDLGQLSAIVNQHNKSASEGYILGMGRHGKWSFQASINGEWKEVWGAEDKPLERNKWSYIVATFDKEEQKMKLYLNGELVGKTVTPKGAITPSSNDLLIGKHNSAARINGAFTANMFNGMIDELKVYNHPLPGEKIKENYDSYLRNFESHQLPIPDLAPDRSRYAGDRYRPQYHFIAPEHWMNEPHAPFYYNGKYHLFYQNNPQGPYWHQIHWGHAVSDDMVHWEDAPIALSPDGNSIAPDGVWSGGSTVDAEGNPVLLFTAGDDKKYPNQMTGLATSKDPQDPELKEWLMYDKPVTVQEPNLPAEEGEVWYGQFRDPYVWKDGDTWYQLVGSGIKGAGGTALLYTSKDLKNWEYKKPLLVGNYEQFPKTGQVWELPVFLPLGKDAKGVEKYAFFINPWFDGYSPHNVKYVWYWIGTWDKEKLEFVPDHTDPKQFDYGEHFTGPSGMVDGKGRSILFSIAQDRRTEQQHYDAGWAHNAGLPLELSLNSEGGLGIKPISELKSLRKKELVSIKNMKTDKANPLLKNVKGDQLEIQLEIKPASAKQVGLKLRKSSDGKEETLLFYDVKNQALNIDRNKSSLDPDIQKGVQGGELKIGKQNLKLHLYLDRSMIEAYANGEKSITSRVYPTLSDALGLELWSSGGKAKVVSMKVWELGSAYGEAVPAYWPDSNDGGNPVPESTELPNHDFQTGDLTGWNVVEGNAFSNEHVTKKDDWGWGGPFNQASDRMDPERYHLWGFNGEKGGDSLTGVLKSENFVLGGNGKVDFLIGGGANIDRLYIALVRVSDGKELIKETGGNWEAYRRVYWDVSDYIGEELYIKVVDFETGGWGHINIDDVNVPVAIKR</sequence>
<dbReference type="InterPro" id="IPR013148">
    <property type="entry name" value="Glyco_hydro_32_N"/>
</dbReference>
<dbReference type="PANTHER" id="PTHR42800:SF1">
    <property type="entry name" value="EXOINULINASE INUD (AFU_ORTHOLOGUE AFUA_5G00480)"/>
    <property type="match status" value="1"/>
</dbReference>
<dbReference type="CDD" id="cd18622">
    <property type="entry name" value="GH32_Inu-like"/>
    <property type="match status" value="1"/>
</dbReference>
<dbReference type="Gene3D" id="2.60.120.200">
    <property type="match status" value="1"/>
</dbReference>
<dbReference type="GO" id="GO:0005737">
    <property type="term" value="C:cytoplasm"/>
    <property type="evidence" value="ECO:0007669"/>
    <property type="project" value="TreeGrafter"/>
</dbReference>
<dbReference type="Pfam" id="PF13385">
    <property type="entry name" value="Laminin_G_3"/>
    <property type="match status" value="1"/>
</dbReference>
<dbReference type="Gene3D" id="2.60.120.260">
    <property type="entry name" value="Galactose-binding domain-like"/>
    <property type="match status" value="2"/>
</dbReference>
<evidence type="ECO:0000313" key="9">
    <source>
        <dbReference type="Proteomes" id="UP000247150"/>
    </source>
</evidence>
<organism evidence="8 9">
    <name type="scientific">Cytobacillus oceanisediminis</name>
    <dbReference type="NCBI Taxonomy" id="665099"/>
    <lineage>
        <taxon>Bacteria</taxon>
        <taxon>Bacillati</taxon>
        <taxon>Bacillota</taxon>
        <taxon>Bacilli</taxon>
        <taxon>Bacillales</taxon>
        <taxon>Bacillaceae</taxon>
        <taxon>Cytobacillus</taxon>
    </lineage>
</organism>
<dbReference type="Gene3D" id="2.115.10.20">
    <property type="entry name" value="Glycosyl hydrolase domain, family 43"/>
    <property type="match status" value="2"/>
</dbReference>
<evidence type="ECO:0000256" key="6">
    <source>
        <dbReference type="ARBA" id="ARBA00023295"/>
    </source>
</evidence>
<dbReference type="SUPFAM" id="SSF75005">
    <property type="entry name" value="Arabinanase/levansucrase/invertase"/>
    <property type="match status" value="2"/>
</dbReference>
<name>A0A2V3A7V7_9BACI</name>
<keyword evidence="6" id="KW-0326">Glycosidase</keyword>
<dbReference type="InterPro" id="IPR006558">
    <property type="entry name" value="LamG-like"/>
</dbReference>
<dbReference type="EMBL" id="QGTW01000001">
    <property type="protein sequence ID" value="PWW32261.1"/>
    <property type="molecule type" value="Genomic_DNA"/>
</dbReference>
<dbReference type="Proteomes" id="UP000247150">
    <property type="component" value="Unassembled WGS sequence"/>
</dbReference>
<dbReference type="InterPro" id="IPR013189">
    <property type="entry name" value="Glyco_hydro_32_C"/>
</dbReference>
<evidence type="ECO:0000256" key="1">
    <source>
        <dbReference type="ARBA" id="ARBA00009902"/>
    </source>
</evidence>
<comment type="similarity">
    <text evidence="1">Belongs to the glycosyl hydrolase 32 family.</text>
</comment>
<dbReference type="SMART" id="SM00560">
    <property type="entry name" value="LamGL"/>
    <property type="match status" value="1"/>
</dbReference>